<evidence type="ECO:0000256" key="1">
    <source>
        <dbReference type="SAM" id="Phobius"/>
    </source>
</evidence>
<keyword evidence="1" id="KW-0472">Membrane</keyword>
<dbReference type="Gene3D" id="2.60.120.1440">
    <property type="match status" value="1"/>
</dbReference>
<organism evidence="4 5">
    <name type="scientific">Solitalea koreensis</name>
    <dbReference type="NCBI Taxonomy" id="543615"/>
    <lineage>
        <taxon>Bacteria</taxon>
        <taxon>Pseudomonadati</taxon>
        <taxon>Bacteroidota</taxon>
        <taxon>Sphingobacteriia</taxon>
        <taxon>Sphingobacteriales</taxon>
        <taxon>Sphingobacteriaceae</taxon>
        <taxon>Solitalea</taxon>
    </lineage>
</organism>
<feature type="transmembrane region" description="Helical" evidence="1">
    <location>
        <begin position="104"/>
        <end position="124"/>
    </location>
</feature>
<feature type="domain" description="FecR protein" evidence="2">
    <location>
        <begin position="149"/>
        <end position="236"/>
    </location>
</feature>
<proteinExistence type="predicted"/>
<dbReference type="PANTHER" id="PTHR30273">
    <property type="entry name" value="PERIPLASMIC SIGNAL SENSOR AND SIGMA FACTOR ACTIVATOR FECR-RELATED"/>
    <property type="match status" value="1"/>
</dbReference>
<dbReference type="GO" id="GO:0016989">
    <property type="term" value="F:sigma factor antagonist activity"/>
    <property type="evidence" value="ECO:0007669"/>
    <property type="project" value="TreeGrafter"/>
</dbReference>
<evidence type="ECO:0000313" key="5">
    <source>
        <dbReference type="Proteomes" id="UP000315971"/>
    </source>
</evidence>
<keyword evidence="1" id="KW-0812">Transmembrane</keyword>
<dbReference type="InterPro" id="IPR012373">
    <property type="entry name" value="Ferrdict_sens_TM"/>
</dbReference>
<gene>
    <name evidence="4" type="ORF">SAMN06265350_10774</name>
</gene>
<dbReference type="RefSeq" id="WP_142604264.1">
    <property type="nucleotide sequence ID" value="NZ_FXSZ01000007.1"/>
</dbReference>
<dbReference type="InterPro" id="IPR006860">
    <property type="entry name" value="FecR"/>
</dbReference>
<dbReference type="Gene3D" id="3.55.50.30">
    <property type="match status" value="1"/>
</dbReference>
<evidence type="ECO:0000259" key="2">
    <source>
        <dbReference type="Pfam" id="PF04773"/>
    </source>
</evidence>
<name>A0A521DKC2_9SPHI</name>
<dbReference type="AlphaFoldDB" id="A0A521DKC2"/>
<sequence>MNFTKYKSEDFACDETFQKYCLGEGNESTVFWESWIQANPDRQDDIEEAKRLVNILSAKQGRKINQLNELQRAIQQKKLFVDVIDNLTNESKKNTIKKNVIVKFIRNAGGIAALLVIAMGIIYIQRARQKSTISQLHVQPEIKYQATLQKKTVLLPDGSIVVLNKNSTLTLAAGYSAEFRELKLVGEAYFDVKHDEQHPLTVHTASLNVKVLGTAFNVRAYPGQHKIETALIRGKVVVTMNDQSQSPIILKPNQKVIVEPPSKTQEQPGAYKVSNFAVMPIVMDPVNHKAEETTWTRKRLQVVDEPLESIAKKMEEWYGVNIVFANDAVKRYRYTGTFEDETVPKVLDALQLSYPFKFEMRRDSIFIK</sequence>
<dbReference type="Proteomes" id="UP000315971">
    <property type="component" value="Unassembled WGS sequence"/>
</dbReference>
<feature type="domain" description="Protein FecR C-terminal" evidence="3">
    <location>
        <begin position="304"/>
        <end position="367"/>
    </location>
</feature>
<evidence type="ECO:0000259" key="3">
    <source>
        <dbReference type="Pfam" id="PF16344"/>
    </source>
</evidence>
<dbReference type="InterPro" id="IPR032508">
    <property type="entry name" value="FecR_C"/>
</dbReference>
<dbReference type="PANTHER" id="PTHR30273:SF2">
    <property type="entry name" value="PROTEIN FECR"/>
    <property type="match status" value="1"/>
</dbReference>
<keyword evidence="1" id="KW-1133">Transmembrane helix</keyword>
<dbReference type="EMBL" id="FXSZ01000007">
    <property type="protein sequence ID" value="SMO72068.1"/>
    <property type="molecule type" value="Genomic_DNA"/>
</dbReference>
<accession>A0A521DKC2</accession>
<protein>
    <submittedName>
        <fullName evidence="4">FecR family protein</fullName>
    </submittedName>
</protein>
<dbReference type="PIRSF" id="PIRSF018266">
    <property type="entry name" value="FecR"/>
    <property type="match status" value="1"/>
</dbReference>
<reference evidence="4 5" key="1">
    <citation type="submission" date="2017-05" db="EMBL/GenBank/DDBJ databases">
        <authorList>
            <person name="Varghese N."/>
            <person name="Submissions S."/>
        </authorList>
    </citation>
    <scope>NUCLEOTIDE SEQUENCE [LARGE SCALE GENOMIC DNA]</scope>
    <source>
        <strain evidence="4 5">DSM 21342</strain>
    </source>
</reference>
<dbReference type="OrthoDB" id="1523735at2"/>
<dbReference type="Pfam" id="PF16344">
    <property type="entry name" value="FecR_C"/>
    <property type="match status" value="1"/>
</dbReference>
<keyword evidence="5" id="KW-1185">Reference proteome</keyword>
<evidence type="ECO:0000313" key="4">
    <source>
        <dbReference type="EMBL" id="SMO72068.1"/>
    </source>
</evidence>
<dbReference type="Pfam" id="PF04773">
    <property type="entry name" value="FecR"/>
    <property type="match status" value="1"/>
</dbReference>